<protein>
    <submittedName>
        <fullName evidence="1">Uncharacterized protein</fullName>
    </submittedName>
</protein>
<dbReference type="EMBL" id="CAMPGE010000610">
    <property type="protein sequence ID" value="CAI2359362.1"/>
    <property type="molecule type" value="Genomic_DNA"/>
</dbReference>
<dbReference type="Proteomes" id="UP001295684">
    <property type="component" value="Unassembled WGS sequence"/>
</dbReference>
<comment type="caution">
    <text evidence="1">The sequence shown here is derived from an EMBL/GenBank/DDBJ whole genome shotgun (WGS) entry which is preliminary data.</text>
</comment>
<keyword evidence="2" id="KW-1185">Reference proteome</keyword>
<accession>A0AAD1U2P2</accession>
<dbReference type="AlphaFoldDB" id="A0AAD1U2P2"/>
<organism evidence="1 2">
    <name type="scientific">Euplotes crassus</name>
    <dbReference type="NCBI Taxonomy" id="5936"/>
    <lineage>
        <taxon>Eukaryota</taxon>
        <taxon>Sar</taxon>
        <taxon>Alveolata</taxon>
        <taxon>Ciliophora</taxon>
        <taxon>Intramacronucleata</taxon>
        <taxon>Spirotrichea</taxon>
        <taxon>Hypotrichia</taxon>
        <taxon>Euplotida</taxon>
        <taxon>Euplotidae</taxon>
        <taxon>Moneuplotes</taxon>
    </lineage>
</organism>
<sequence>MEVHEVIAGLSRKLYGGEMPHLTKISRNNTTKHQTPQYSFYRPSKSQISLNKNASAFSSTNKASFITEAKQGFSRNSRLNIGGHGDQASCNEGFCTVSLPQISKTELKNYLTKSKDIGVSEKLKITKLYEKHYTNSGTLQAPIRRIRRRNRKIAVLEPKIKKNQILSLHKNTSEGLKKSLQSGTPFKAMLPNVSNLLYPNSNYQKEIERLYEESPLKHKRSTFLDYKRRTFLPPPAPSDFKHDARKGNISRKQGRLYKLRHLSKTRS</sequence>
<evidence type="ECO:0000313" key="2">
    <source>
        <dbReference type="Proteomes" id="UP001295684"/>
    </source>
</evidence>
<name>A0AAD1U2P2_EUPCR</name>
<proteinExistence type="predicted"/>
<evidence type="ECO:0000313" key="1">
    <source>
        <dbReference type="EMBL" id="CAI2359362.1"/>
    </source>
</evidence>
<reference evidence="1" key="1">
    <citation type="submission" date="2023-07" db="EMBL/GenBank/DDBJ databases">
        <authorList>
            <consortium name="AG Swart"/>
            <person name="Singh M."/>
            <person name="Singh A."/>
            <person name="Seah K."/>
            <person name="Emmerich C."/>
        </authorList>
    </citation>
    <scope>NUCLEOTIDE SEQUENCE</scope>
    <source>
        <strain evidence="1">DP1</strain>
    </source>
</reference>
<gene>
    <name evidence="1" type="ORF">ECRASSUSDP1_LOCUS651</name>
</gene>